<feature type="region of interest" description="Disordered" evidence="1">
    <location>
        <begin position="1"/>
        <end position="42"/>
    </location>
</feature>
<dbReference type="AlphaFoldDB" id="A0A9Q1HTR7"/>
<feature type="compositionally biased region" description="Polar residues" evidence="1">
    <location>
        <begin position="1"/>
        <end position="11"/>
    </location>
</feature>
<gene>
    <name evidence="2" type="ORF">COCON_G00165340</name>
</gene>
<evidence type="ECO:0000313" key="3">
    <source>
        <dbReference type="Proteomes" id="UP001152803"/>
    </source>
</evidence>
<feature type="compositionally biased region" description="Basic residues" evidence="1">
    <location>
        <begin position="21"/>
        <end position="36"/>
    </location>
</feature>
<protein>
    <submittedName>
        <fullName evidence="2">Uncharacterized protein</fullName>
    </submittedName>
</protein>
<dbReference type="OrthoDB" id="8415578at2759"/>
<comment type="caution">
    <text evidence="2">The sequence shown here is derived from an EMBL/GenBank/DDBJ whole genome shotgun (WGS) entry which is preliminary data.</text>
</comment>
<dbReference type="Proteomes" id="UP001152803">
    <property type="component" value="Unassembled WGS sequence"/>
</dbReference>
<keyword evidence="3" id="KW-1185">Reference proteome</keyword>
<accession>A0A9Q1HTR7</accession>
<organism evidence="2 3">
    <name type="scientific">Conger conger</name>
    <name type="common">Conger eel</name>
    <name type="synonym">Muraena conger</name>
    <dbReference type="NCBI Taxonomy" id="82655"/>
    <lineage>
        <taxon>Eukaryota</taxon>
        <taxon>Metazoa</taxon>
        <taxon>Chordata</taxon>
        <taxon>Craniata</taxon>
        <taxon>Vertebrata</taxon>
        <taxon>Euteleostomi</taxon>
        <taxon>Actinopterygii</taxon>
        <taxon>Neopterygii</taxon>
        <taxon>Teleostei</taxon>
        <taxon>Anguilliformes</taxon>
        <taxon>Congridae</taxon>
        <taxon>Conger</taxon>
    </lineage>
</organism>
<name>A0A9Q1HTR7_CONCO</name>
<proteinExistence type="predicted"/>
<evidence type="ECO:0000256" key="1">
    <source>
        <dbReference type="SAM" id="MobiDB-lite"/>
    </source>
</evidence>
<evidence type="ECO:0000313" key="2">
    <source>
        <dbReference type="EMBL" id="KAJ8260811.1"/>
    </source>
</evidence>
<sequence length="224" mass="25296">MSVQFRTSTYTEEFRCPPRGKPARPRPCSAHRRNNPHPRPDFLFPRRLQTGYGAWQTAPAQTSLHYGSRLFPPLRHVSFPCQAEGRPPSLLLRPSSRDRPATHQPALSFAHRCLSPSTGQLCKPEPVDSTLRDRQFQNSPKYTDCDIQPHIGQGNRGISGSDILKEPISKRPENTTFSRHPKPQMYFTKARSTLDPRGGLDFCKRSSSLGVIQGGQREGVRKKL</sequence>
<reference evidence="2" key="1">
    <citation type="journal article" date="2023" name="Science">
        <title>Genome structures resolve the early diversification of teleost fishes.</title>
        <authorList>
            <person name="Parey E."/>
            <person name="Louis A."/>
            <person name="Montfort J."/>
            <person name="Bouchez O."/>
            <person name="Roques C."/>
            <person name="Iampietro C."/>
            <person name="Lluch J."/>
            <person name="Castinel A."/>
            <person name="Donnadieu C."/>
            <person name="Desvignes T."/>
            <person name="Floi Bucao C."/>
            <person name="Jouanno E."/>
            <person name="Wen M."/>
            <person name="Mejri S."/>
            <person name="Dirks R."/>
            <person name="Jansen H."/>
            <person name="Henkel C."/>
            <person name="Chen W.J."/>
            <person name="Zahm M."/>
            <person name="Cabau C."/>
            <person name="Klopp C."/>
            <person name="Thompson A.W."/>
            <person name="Robinson-Rechavi M."/>
            <person name="Braasch I."/>
            <person name="Lecointre G."/>
            <person name="Bobe J."/>
            <person name="Postlethwait J.H."/>
            <person name="Berthelot C."/>
            <person name="Roest Crollius H."/>
            <person name="Guiguen Y."/>
        </authorList>
    </citation>
    <scope>NUCLEOTIDE SEQUENCE</scope>
    <source>
        <strain evidence="2">Concon-B</strain>
    </source>
</reference>
<feature type="region of interest" description="Disordered" evidence="1">
    <location>
        <begin position="139"/>
        <end position="164"/>
    </location>
</feature>
<dbReference type="EMBL" id="JAFJMO010000012">
    <property type="protein sequence ID" value="KAJ8260811.1"/>
    <property type="molecule type" value="Genomic_DNA"/>
</dbReference>